<dbReference type="Pfam" id="PF01832">
    <property type="entry name" value="Glucosaminidase"/>
    <property type="match status" value="1"/>
</dbReference>
<organism evidence="5 6">
    <name type="scientific">Neobacillus kokaensis</name>
    <dbReference type="NCBI Taxonomy" id="2759023"/>
    <lineage>
        <taxon>Bacteria</taxon>
        <taxon>Bacillati</taxon>
        <taxon>Bacillota</taxon>
        <taxon>Bacilli</taxon>
        <taxon>Bacillales</taxon>
        <taxon>Bacillaceae</taxon>
        <taxon>Neobacillus</taxon>
    </lineage>
</organism>
<feature type="compositionally biased region" description="Acidic residues" evidence="1">
    <location>
        <begin position="122"/>
        <end position="131"/>
    </location>
</feature>
<feature type="domain" description="SH3b" evidence="4">
    <location>
        <begin position="404"/>
        <end position="472"/>
    </location>
</feature>
<keyword evidence="2" id="KW-0732">Signal</keyword>
<feature type="domain" description="SH3b" evidence="4">
    <location>
        <begin position="475"/>
        <end position="542"/>
    </location>
</feature>
<evidence type="ECO:0000259" key="3">
    <source>
        <dbReference type="SMART" id="SM00047"/>
    </source>
</evidence>
<feature type="compositionally biased region" description="Polar residues" evidence="1">
    <location>
        <begin position="167"/>
        <end position="178"/>
    </location>
</feature>
<evidence type="ECO:0000259" key="4">
    <source>
        <dbReference type="SMART" id="SM00287"/>
    </source>
</evidence>
<dbReference type="PANTHER" id="PTHR34408">
    <property type="entry name" value="FAMILY PROTEIN, PUTATIVE-RELATED"/>
    <property type="match status" value="1"/>
</dbReference>
<feature type="domain" description="SH3b" evidence="4">
    <location>
        <begin position="42"/>
        <end position="109"/>
    </location>
</feature>
<sequence length="880" mass="97603">MSKVKKVSSYVLILLLFLQFIPNQSAVYAAETTGDQEVNAVLFADEIGGSINLYEQASSTSPIISTIKDDTAVSVIEKGQEYTLVQYLDEQRQEQLSGYVENDRVVDVSQAEEFRNSRTEEANDSNVEEPSLDTTETQSAEVSSENIQTEEVKDSETAVDSVKQAEESTSGETEVNTVTTRSLTVATAEESVVLRGIGLANPTIVYKMPSTSSQELKSYAQGTILKYETYSNDWYQCTVYMNGKAVTGYIKASDVENIVSSQHNLEGIALKNPTSIYSKAAKSSKVLKSYAQGTVLKYKPLTSEWYECTVYMNGKAVKGYIYKADVENLTSKQLDLQGVALKSPTKVYAKASTYSTTLKSYPIGTILKYKTLTSGWYEGKVYINGKAVSGYINVQDVENAVENPKSYTGVALKDPTSVYEIASTSSKAVKSYPLGSILKYQTFANGWYSATVYVNGKKKTVYIASSHVENSTTSPSTKQVWAKDDLKVYTYASKKAPALKSYPGGSELKVETFTSSWYKVKVYIKGTAHVGYISVSDITTRPYLDLDLRKPANITAQDIVDYFNRVKPSSPLKEYAQSFINVQNKYGVNALYLVAHAIWETGWGGSNLIKYKNNLYGYGAYDVCPFTCGYYFPTIENSIEAVAYMVRTNYLTPGGPYYYSEYGSTLRGMNVRYATDQNWKNGIANLMESMNPYDGKYYSTVSELPLNGSAPADLSRYIPEGLPYPTNIIIDFPNGITGKITENVSFRSLPYTSSSTYLDYLLAGSVITVEGFNTDVKENGEYPYDHRWYRILINGEAGWVYGDSIKIDNLLQVKGISTYLYIRKQPVDGDKIGSVPANSYLKAVLKDGKPVIQDGWYNVYLPNSSSTGWVSGDFINVIEK</sequence>
<gene>
    <name evidence="5" type="ORF">AM1BK_09960</name>
</gene>
<protein>
    <recommendedName>
        <fullName evidence="7">Mannosyl-glycoprotein endo-beta-N-acetylglucosamidase-like domain-containing protein</fullName>
    </recommendedName>
</protein>
<feature type="compositionally biased region" description="Basic and acidic residues" evidence="1">
    <location>
        <begin position="112"/>
        <end position="121"/>
    </location>
</feature>
<accession>A0ABQ3N0E2</accession>
<comment type="caution">
    <text evidence="5">The sequence shown here is derived from an EMBL/GenBank/DDBJ whole genome shotgun (WGS) entry which is preliminary data.</text>
</comment>
<name>A0ABQ3N0E2_9BACI</name>
<dbReference type="Gene3D" id="1.10.530.10">
    <property type="match status" value="1"/>
</dbReference>
<dbReference type="EMBL" id="BNDS01000003">
    <property type="protein sequence ID" value="GHH97453.1"/>
    <property type="molecule type" value="Genomic_DNA"/>
</dbReference>
<dbReference type="Gene3D" id="2.30.30.40">
    <property type="entry name" value="SH3 Domains"/>
    <property type="match status" value="6"/>
</dbReference>
<feature type="region of interest" description="Disordered" evidence="1">
    <location>
        <begin position="112"/>
        <end position="178"/>
    </location>
</feature>
<feature type="domain" description="Mannosyl-glycoprotein endo-beta-N-acetylglucosamidase-like" evidence="3">
    <location>
        <begin position="564"/>
        <end position="699"/>
    </location>
</feature>
<proteinExistence type="predicted"/>
<dbReference type="InterPro" id="IPR052354">
    <property type="entry name" value="Cell_Wall_Dynamics_Protein"/>
</dbReference>
<feature type="compositionally biased region" description="Polar residues" evidence="1">
    <location>
        <begin position="132"/>
        <end position="149"/>
    </location>
</feature>
<keyword evidence="6" id="KW-1185">Reference proteome</keyword>
<evidence type="ECO:0008006" key="7">
    <source>
        <dbReference type="Google" id="ProtNLM"/>
    </source>
</evidence>
<evidence type="ECO:0000256" key="2">
    <source>
        <dbReference type="SAM" id="SignalP"/>
    </source>
</evidence>
<dbReference type="SMART" id="SM00287">
    <property type="entry name" value="SH3b"/>
    <property type="match status" value="4"/>
</dbReference>
<evidence type="ECO:0000313" key="5">
    <source>
        <dbReference type="EMBL" id="GHH97453.1"/>
    </source>
</evidence>
<dbReference type="InterPro" id="IPR003646">
    <property type="entry name" value="SH3-like_bac-type"/>
</dbReference>
<dbReference type="SMART" id="SM00047">
    <property type="entry name" value="LYZ2"/>
    <property type="match status" value="1"/>
</dbReference>
<feature type="chain" id="PRO_5046338142" description="Mannosyl-glycoprotein endo-beta-N-acetylglucosamidase-like domain-containing protein" evidence="2">
    <location>
        <begin position="30"/>
        <end position="880"/>
    </location>
</feature>
<reference evidence="5 6" key="1">
    <citation type="journal article" date="2022" name="Int. J. Syst. Evol. Microbiol.">
        <title>Neobacillus kokaensis sp. nov., isolated from soil.</title>
        <authorList>
            <person name="Yuki K."/>
            <person name="Matsubara H."/>
            <person name="Yamaguchi S."/>
        </authorList>
    </citation>
    <scope>NUCLEOTIDE SEQUENCE [LARGE SCALE GENOMIC DNA]</scope>
    <source>
        <strain evidence="5 6">LOB 377</strain>
    </source>
</reference>
<evidence type="ECO:0000256" key="1">
    <source>
        <dbReference type="SAM" id="MobiDB-lite"/>
    </source>
</evidence>
<feature type="signal peptide" evidence="2">
    <location>
        <begin position="1"/>
        <end position="29"/>
    </location>
</feature>
<evidence type="ECO:0000313" key="6">
    <source>
        <dbReference type="Proteomes" id="UP000637074"/>
    </source>
</evidence>
<dbReference type="RefSeq" id="WP_191270336.1">
    <property type="nucleotide sequence ID" value="NZ_BNDS01000003.1"/>
</dbReference>
<dbReference type="InterPro" id="IPR002901">
    <property type="entry name" value="MGlyc_endo_b_GlcNAc-like_dom"/>
</dbReference>
<dbReference type="Proteomes" id="UP000637074">
    <property type="component" value="Unassembled WGS sequence"/>
</dbReference>
<feature type="domain" description="SH3b" evidence="4">
    <location>
        <begin position="189"/>
        <end position="259"/>
    </location>
</feature>
<dbReference type="PANTHER" id="PTHR34408:SF1">
    <property type="entry name" value="GLYCOSYL HYDROLASE FAMILY 19 DOMAIN-CONTAINING PROTEIN HI_1415"/>
    <property type="match status" value="1"/>
</dbReference>